<gene>
    <name evidence="3" type="ORF">HGA05_00170</name>
</gene>
<feature type="chain" id="PRO_5038700993" evidence="1">
    <location>
        <begin position="22"/>
        <end position="532"/>
    </location>
</feature>
<dbReference type="Gene3D" id="3.10.105.10">
    <property type="entry name" value="Dipeptide-binding Protein, Domain 3"/>
    <property type="match status" value="1"/>
</dbReference>
<dbReference type="Proteomes" id="UP000563898">
    <property type="component" value="Unassembled WGS sequence"/>
</dbReference>
<protein>
    <submittedName>
        <fullName evidence="3">ABC transporter substrate-binding protein</fullName>
    </submittedName>
</protein>
<dbReference type="Gene3D" id="3.40.190.10">
    <property type="entry name" value="Periplasmic binding protein-like II"/>
    <property type="match status" value="1"/>
</dbReference>
<dbReference type="GO" id="GO:0015833">
    <property type="term" value="P:peptide transport"/>
    <property type="evidence" value="ECO:0007669"/>
    <property type="project" value="TreeGrafter"/>
</dbReference>
<evidence type="ECO:0000313" key="4">
    <source>
        <dbReference type="Proteomes" id="UP000563898"/>
    </source>
</evidence>
<feature type="domain" description="Solute-binding protein family 5" evidence="2">
    <location>
        <begin position="75"/>
        <end position="453"/>
    </location>
</feature>
<dbReference type="AlphaFoldDB" id="A0A846WEI0"/>
<dbReference type="RefSeq" id="WP_035728784.1">
    <property type="nucleotide sequence ID" value="NZ_JAAXPC010000001.1"/>
</dbReference>
<dbReference type="GO" id="GO:0042597">
    <property type="term" value="C:periplasmic space"/>
    <property type="evidence" value="ECO:0007669"/>
    <property type="project" value="UniProtKB-ARBA"/>
</dbReference>
<comment type="caution">
    <text evidence="3">The sequence shown here is derived from an EMBL/GenBank/DDBJ whole genome shotgun (WGS) entry which is preliminary data.</text>
</comment>
<dbReference type="InterPro" id="IPR000914">
    <property type="entry name" value="SBP_5_dom"/>
</dbReference>
<proteinExistence type="predicted"/>
<evidence type="ECO:0000313" key="3">
    <source>
        <dbReference type="EMBL" id="NKX99993.1"/>
    </source>
</evidence>
<dbReference type="Gene3D" id="3.90.76.10">
    <property type="entry name" value="Dipeptide-binding Protein, Domain 1"/>
    <property type="match status" value="1"/>
</dbReference>
<evidence type="ECO:0000256" key="1">
    <source>
        <dbReference type="SAM" id="SignalP"/>
    </source>
</evidence>
<accession>A0A846WEI0</accession>
<dbReference type="SUPFAM" id="SSF53850">
    <property type="entry name" value="Periplasmic binding protein-like II"/>
    <property type="match status" value="1"/>
</dbReference>
<dbReference type="GO" id="GO:1904680">
    <property type="term" value="F:peptide transmembrane transporter activity"/>
    <property type="evidence" value="ECO:0007669"/>
    <property type="project" value="TreeGrafter"/>
</dbReference>
<name>A0A846WEI0_9ACTN</name>
<feature type="signal peptide" evidence="1">
    <location>
        <begin position="1"/>
        <end position="21"/>
    </location>
</feature>
<dbReference type="PIRSF" id="PIRSF002741">
    <property type="entry name" value="MppA"/>
    <property type="match status" value="1"/>
</dbReference>
<dbReference type="InterPro" id="IPR039424">
    <property type="entry name" value="SBP_5"/>
</dbReference>
<keyword evidence="1" id="KW-0732">Signal</keyword>
<evidence type="ECO:0000259" key="2">
    <source>
        <dbReference type="Pfam" id="PF00496"/>
    </source>
</evidence>
<sequence length="532" mass="57812">MKLRKIWVALGAAVVAAGVLSACGSSSDDSNGYIRVYGGEPETGLITTTTNENIGGRVVDALFTGLYAYDAQGNPRPAMVDKLETADNKNYTITIKKGWKFDDGTEVKAHNFVDAWNFGAYTPNAQKQQSFFEPIEGYDQVAAEKPTAKTMSGLKVVDDYTFTVALKQPNIDFKLGLGFTPFKPLPDVAFKDINAFGQKPIGNGPYKFVDWQHNQKIDVEAKADYPGPDKAKNKGITFVAYQDPDAAYSDLQSGNLDALEIIPTSALRTYKKDLGESQVVNKPVAYSLTMTIPETLPHFSGEEGRLRRQAISMSINRPQISENIFAGTRAPAHDFTSSSLPGYDANIPGSDVLDYNAAKAKQLWAQANAIAPWSGSFVIASNYDGGHKEWIDAASNDIKNTLGIDAHGESVPTFKQLRSEINARTIKTAFRTGWQGDYPSMLEFLYPIYVTGAGANDGDYSNPQFDAAINNALAQPTNEAAYKAANGAQQILLQDLPAIPLFDYVSTMGLAQGVKGTITWNNLPDYPNLTKG</sequence>
<dbReference type="Pfam" id="PF00496">
    <property type="entry name" value="SBP_bac_5"/>
    <property type="match status" value="1"/>
</dbReference>
<dbReference type="PANTHER" id="PTHR30290">
    <property type="entry name" value="PERIPLASMIC BINDING COMPONENT OF ABC TRANSPORTER"/>
    <property type="match status" value="1"/>
</dbReference>
<dbReference type="EMBL" id="JAAXPC010000001">
    <property type="protein sequence ID" value="NKX99993.1"/>
    <property type="molecule type" value="Genomic_DNA"/>
</dbReference>
<dbReference type="PROSITE" id="PS51257">
    <property type="entry name" value="PROKAR_LIPOPROTEIN"/>
    <property type="match status" value="1"/>
</dbReference>
<organism evidence="3 4">
    <name type="scientific">Gordonia polyisoprenivorans</name>
    <dbReference type="NCBI Taxonomy" id="84595"/>
    <lineage>
        <taxon>Bacteria</taxon>
        <taxon>Bacillati</taxon>
        <taxon>Actinomycetota</taxon>
        <taxon>Actinomycetes</taxon>
        <taxon>Mycobacteriales</taxon>
        <taxon>Gordoniaceae</taxon>
        <taxon>Gordonia</taxon>
    </lineage>
</organism>
<dbReference type="CDD" id="cd00995">
    <property type="entry name" value="PBP2_NikA_DppA_OppA_like"/>
    <property type="match status" value="1"/>
</dbReference>
<dbReference type="InterPro" id="IPR030678">
    <property type="entry name" value="Peptide/Ni-bd"/>
</dbReference>
<dbReference type="PANTHER" id="PTHR30290:SF83">
    <property type="entry name" value="ABC TRANSPORTER SUBSTRATE-BINDING PROTEIN"/>
    <property type="match status" value="1"/>
</dbReference>
<dbReference type="GO" id="GO:0043190">
    <property type="term" value="C:ATP-binding cassette (ABC) transporter complex"/>
    <property type="evidence" value="ECO:0007669"/>
    <property type="project" value="InterPro"/>
</dbReference>
<reference evidence="3 4" key="1">
    <citation type="submission" date="2020-04" db="EMBL/GenBank/DDBJ databases">
        <title>MicrobeNet Type strains.</title>
        <authorList>
            <person name="Nicholson A.C."/>
        </authorList>
    </citation>
    <scope>NUCLEOTIDE SEQUENCE [LARGE SCALE GENOMIC DNA]</scope>
    <source>
        <strain evidence="3 4">ATCC BAA-14</strain>
    </source>
</reference>